<keyword evidence="5" id="KW-0812">Transmembrane</keyword>
<organism evidence="8 9">
    <name type="scientific">Plasmodium falciparum (isolate 7G8)</name>
    <dbReference type="NCBI Taxonomy" id="57266"/>
    <lineage>
        <taxon>Eukaryota</taxon>
        <taxon>Sar</taxon>
        <taxon>Alveolata</taxon>
        <taxon>Apicomplexa</taxon>
        <taxon>Aconoidasida</taxon>
        <taxon>Haemosporida</taxon>
        <taxon>Plasmodiidae</taxon>
        <taxon>Plasmodium</taxon>
        <taxon>Plasmodium (Laverania)</taxon>
    </lineage>
</organism>
<dbReference type="InterPro" id="IPR004097">
    <property type="entry name" value="DHHA2"/>
</dbReference>
<dbReference type="AlphaFoldDB" id="W7FF34"/>
<evidence type="ECO:0000256" key="2">
    <source>
        <dbReference type="ARBA" id="ARBA00022723"/>
    </source>
</evidence>
<protein>
    <recommendedName>
        <fullName evidence="10">DHHA2 domain-containing protein</fullName>
    </recommendedName>
</protein>
<feature type="transmembrane region" description="Helical" evidence="5">
    <location>
        <begin position="243"/>
        <end position="262"/>
    </location>
</feature>
<dbReference type="PANTHER" id="PTHR12112">
    <property type="entry name" value="BNIP - RELATED"/>
    <property type="match status" value="1"/>
</dbReference>
<keyword evidence="5" id="KW-1133">Transmembrane helix</keyword>
<dbReference type="GO" id="GO:0004309">
    <property type="term" value="F:exopolyphosphatase activity"/>
    <property type="evidence" value="ECO:0007669"/>
    <property type="project" value="TreeGrafter"/>
</dbReference>
<dbReference type="FunFam" id="3.90.1640.10:FF:000007">
    <property type="entry name" value="Uncharacterized protein"/>
    <property type="match status" value="1"/>
</dbReference>
<comment type="cofactor">
    <cofactor evidence="1">
        <name>Mn(2+)</name>
        <dbReference type="ChEBI" id="CHEBI:29035"/>
    </cofactor>
</comment>
<dbReference type="Pfam" id="PF02833">
    <property type="entry name" value="DHHA2"/>
    <property type="match status" value="1"/>
</dbReference>
<dbReference type="PANTHER" id="PTHR12112:SF39">
    <property type="entry name" value="EG:152A3.5 PROTEIN (FBGN0003116_PN PROTEIN)"/>
    <property type="match status" value="1"/>
</dbReference>
<name>W7FF34_PLAF8</name>
<dbReference type="Gene3D" id="3.90.1640.10">
    <property type="entry name" value="inorganic pyrophosphatase (n-terminal core)"/>
    <property type="match status" value="1"/>
</dbReference>
<evidence type="ECO:0000256" key="4">
    <source>
        <dbReference type="ARBA" id="ARBA00023211"/>
    </source>
</evidence>
<dbReference type="SUPFAM" id="SSF52047">
    <property type="entry name" value="RNI-like"/>
    <property type="match status" value="1"/>
</dbReference>
<gene>
    <name evidence="8" type="ORF">PFBG_05042</name>
</gene>
<keyword evidence="3" id="KW-0378">Hydrolase</keyword>
<reference evidence="9" key="1">
    <citation type="submission" date="2007-11" db="EMBL/GenBank/DDBJ databases">
        <authorList>
            <consortium name="The Broad Institute Genome Sequencing Platform"/>
            <person name="Volkman S.K."/>
            <person name="Daily J.P."/>
            <person name="Sarr O."/>
            <person name="Ndiaye D."/>
            <person name="Ndir O."/>
            <person name="Mboup S."/>
            <person name="Lukens A."/>
            <person name="Stange-Thomann N."/>
            <person name="Mauceli E."/>
            <person name="Gnerre S."/>
            <person name="Jaffe D."/>
            <person name="Zainoun J."/>
            <person name="Wiegand R.C."/>
            <person name="Birren B."/>
            <person name="Galagan J."/>
            <person name="Lander E."/>
            <person name="Wirth D.F."/>
        </authorList>
    </citation>
    <scope>NUCLEOTIDE SEQUENCE [LARGE SCALE GENOMIC DNA]</scope>
    <source>
        <strain evidence="9">7G8</strain>
    </source>
</reference>
<dbReference type="InterPro" id="IPR038222">
    <property type="entry name" value="DHHA2_dom_sf"/>
</dbReference>
<dbReference type="OrthoDB" id="374045at2759"/>
<dbReference type="InterPro" id="IPR001667">
    <property type="entry name" value="DDH_dom"/>
</dbReference>
<keyword evidence="4" id="KW-0464">Manganese</keyword>
<evidence type="ECO:0000256" key="3">
    <source>
        <dbReference type="ARBA" id="ARBA00022801"/>
    </source>
</evidence>
<proteinExistence type="predicted"/>
<feature type="domain" description="DHHA2" evidence="7">
    <location>
        <begin position="465"/>
        <end position="578"/>
    </location>
</feature>
<evidence type="ECO:0000259" key="7">
    <source>
        <dbReference type="Pfam" id="PF02833"/>
    </source>
</evidence>
<keyword evidence="2" id="KW-0479">Metal-binding</keyword>
<evidence type="ECO:0000256" key="1">
    <source>
        <dbReference type="ARBA" id="ARBA00001936"/>
    </source>
</evidence>
<dbReference type="SUPFAM" id="SSF64182">
    <property type="entry name" value="DHH phosphoesterases"/>
    <property type="match status" value="1"/>
</dbReference>
<feature type="transmembrane region" description="Helical" evidence="5">
    <location>
        <begin position="371"/>
        <end position="388"/>
    </location>
</feature>
<feature type="domain" description="DDH" evidence="6">
    <location>
        <begin position="233"/>
        <end position="388"/>
    </location>
</feature>
<reference evidence="8 9" key="2">
    <citation type="submission" date="2013-02" db="EMBL/GenBank/DDBJ databases">
        <title>The Genome Sequence of Plasmodium falciparum 7G8.</title>
        <authorList>
            <consortium name="The Broad Institute Genome Sequencing Platform"/>
            <consortium name="The Broad Institute Genome Sequencing Center for Infectious Disease"/>
            <person name="Neafsey D."/>
            <person name="Cheeseman I."/>
            <person name="Volkman S."/>
            <person name="Adams J."/>
            <person name="Walker B."/>
            <person name="Young S.K."/>
            <person name="Zeng Q."/>
            <person name="Gargeya S."/>
            <person name="Fitzgerald M."/>
            <person name="Haas B."/>
            <person name="Abouelleil A."/>
            <person name="Alvarado L."/>
            <person name="Arachchi H.M."/>
            <person name="Berlin A.M."/>
            <person name="Chapman S.B."/>
            <person name="Dewar J."/>
            <person name="Goldberg J."/>
            <person name="Griggs A."/>
            <person name="Gujja S."/>
            <person name="Hansen M."/>
            <person name="Howarth C."/>
            <person name="Imamovic A."/>
            <person name="Larimer J."/>
            <person name="McCowan C."/>
            <person name="Murphy C."/>
            <person name="Neiman D."/>
            <person name="Pearson M."/>
            <person name="Priest M."/>
            <person name="Roberts A."/>
            <person name="Saif S."/>
            <person name="Shea T."/>
            <person name="Sisk P."/>
            <person name="Sykes S."/>
            <person name="Wortman J."/>
            <person name="Nusbaum C."/>
            <person name="Birren B."/>
        </authorList>
    </citation>
    <scope>NUCLEOTIDE SEQUENCE [LARGE SCALE GENOMIC DNA]</scope>
    <source>
        <strain evidence="8 9">7G8</strain>
    </source>
</reference>
<accession>W7FF34</accession>
<dbReference type="InterPro" id="IPR038763">
    <property type="entry name" value="DHH_sf"/>
</dbReference>
<dbReference type="InterPro" id="IPR032675">
    <property type="entry name" value="LRR_dom_sf"/>
</dbReference>
<dbReference type="Gene3D" id="3.80.10.10">
    <property type="entry name" value="Ribonuclease Inhibitor"/>
    <property type="match status" value="1"/>
</dbReference>
<dbReference type="Proteomes" id="UP000030688">
    <property type="component" value="Unassembled WGS sequence"/>
</dbReference>
<evidence type="ECO:0000313" key="8">
    <source>
        <dbReference type="EMBL" id="EUR64804.1"/>
    </source>
</evidence>
<evidence type="ECO:0000313" key="9">
    <source>
        <dbReference type="Proteomes" id="UP000030688"/>
    </source>
</evidence>
<dbReference type="GO" id="GO:0005737">
    <property type="term" value="C:cytoplasm"/>
    <property type="evidence" value="ECO:0007669"/>
    <property type="project" value="TreeGrafter"/>
</dbReference>
<dbReference type="Pfam" id="PF01368">
    <property type="entry name" value="DHH"/>
    <property type="match status" value="1"/>
</dbReference>
<evidence type="ECO:0000259" key="6">
    <source>
        <dbReference type="Pfam" id="PF01368"/>
    </source>
</evidence>
<sequence length="594" mass="70820">MWKDEIREKKLKEEEIHETLEKENKFLFYLNLENNDLTNQGNIGEVINELFDVLKNNKSIKILNVANTNMKEDNAESICSMLEMNKMITDINIENNNFTFDQNYRIISYLRRNKKIWIEQAEHEKAENEKMEKEENYMHTYLMSVESSIIEIENRERRRILGLTKDNFMEIKHMVEDKKNNILNLINYKSYTDNYLKKNDTMKNMLCAYLYSCKTSLYEYSKNINSEQNIHFVFTFGNITADLDSVCSSIIYSFFLFIWYSLKTNLIGKKKDDPLMFFIPVINIKKNDMKLKILIIWWLEKCGIENPEELLIFNDDLNLLEVLKNDTKYDTCLVDFNKSENNCVYNINNIKSIIDHHILNEEMKNKKITKSVFPIYVCSCMVIIAYFYKYSSEFLGISLLNRDIMWLIYGTMLKDSNNFPKDDFRKRWIQSDLNIYLSMKKYFRIPDIMDIYITQKFNNIRFSIDLKKFGIENLLFVDYKDYNYDIQGKKFTIRICSLDFSVESILSHENVDTLVNKMCELCEENKFAAFILMGSYMINYVFHKDIGLLFFNEDITKDKLLTALIANQDINLCEKGFKKITCKNESRNIDLFQI</sequence>
<keyword evidence="5" id="KW-0472">Membrane</keyword>
<evidence type="ECO:0000256" key="5">
    <source>
        <dbReference type="SAM" id="Phobius"/>
    </source>
</evidence>
<dbReference type="EMBL" id="KE123640">
    <property type="protein sequence ID" value="EUR64804.1"/>
    <property type="molecule type" value="Genomic_DNA"/>
</dbReference>
<feature type="non-terminal residue" evidence="8">
    <location>
        <position position="594"/>
    </location>
</feature>
<dbReference type="Gene3D" id="3.10.310.20">
    <property type="entry name" value="DHHA2 domain"/>
    <property type="match status" value="1"/>
</dbReference>
<evidence type="ECO:0008006" key="10">
    <source>
        <dbReference type="Google" id="ProtNLM"/>
    </source>
</evidence>